<evidence type="ECO:0000313" key="1">
    <source>
        <dbReference type="EMBL" id="KAF9499371.1"/>
    </source>
</evidence>
<reference evidence="1" key="1">
    <citation type="submission" date="2020-11" db="EMBL/GenBank/DDBJ databases">
        <authorList>
            <consortium name="DOE Joint Genome Institute"/>
            <person name="Ahrendt S."/>
            <person name="Riley R."/>
            <person name="Andreopoulos W."/>
            <person name="Labutti K."/>
            <person name="Pangilinan J."/>
            <person name="Ruiz-Duenas F.J."/>
            <person name="Barrasa J.M."/>
            <person name="Sanchez-Garcia M."/>
            <person name="Camarero S."/>
            <person name="Miyauchi S."/>
            <person name="Serrano A."/>
            <person name="Linde D."/>
            <person name="Babiker R."/>
            <person name="Drula E."/>
            <person name="Ayuso-Fernandez I."/>
            <person name="Pacheco R."/>
            <person name="Padilla G."/>
            <person name="Ferreira P."/>
            <person name="Barriuso J."/>
            <person name="Kellner H."/>
            <person name="Castanera R."/>
            <person name="Alfaro M."/>
            <person name="Ramirez L."/>
            <person name="Pisabarro A.G."/>
            <person name="Kuo A."/>
            <person name="Tritt A."/>
            <person name="Lipzen A."/>
            <person name="He G."/>
            <person name="Yan M."/>
            <person name="Ng V."/>
            <person name="Cullen D."/>
            <person name="Martin F."/>
            <person name="Rosso M.-N."/>
            <person name="Henrissat B."/>
            <person name="Hibbett D."/>
            <person name="Martinez A.T."/>
            <person name="Grigoriev I.V."/>
        </authorList>
    </citation>
    <scope>NUCLEOTIDE SEQUENCE</scope>
    <source>
        <strain evidence="1">ATCC 90797</strain>
    </source>
</reference>
<accession>A0A9P6DAK3</accession>
<name>A0A9P6DAK3_PLEER</name>
<keyword evidence="2" id="KW-1185">Reference proteome</keyword>
<gene>
    <name evidence="1" type="ORF">BDN71DRAFT_177170</name>
</gene>
<protein>
    <submittedName>
        <fullName evidence="1">Uncharacterized protein</fullName>
    </submittedName>
</protein>
<organism evidence="1 2">
    <name type="scientific">Pleurotus eryngii</name>
    <name type="common">Boletus of the steppes</name>
    <dbReference type="NCBI Taxonomy" id="5323"/>
    <lineage>
        <taxon>Eukaryota</taxon>
        <taxon>Fungi</taxon>
        <taxon>Dikarya</taxon>
        <taxon>Basidiomycota</taxon>
        <taxon>Agaricomycotina</taxon>
        <taxon>Agaricomycetes</taxon>
        <taxon>Agaricomycetidae</taxon>
        <taxon>Agaricales</taxon>
        <taxon>Pleurotineae</taxon>
        <taxon>Pleurotaceae</taxon>
        <taxon>Pleurotus</taxon>
    </lineage>
</organism>
<proteinExistence type="predicted"/>
<dbReference type="EMBL" id="MU154532">
    <property type="protein sequence ID" value="KAF9499371.1"/>
    <property type="molecule type" value="Genomic_DNA"/>
</dbReference>
<dbReference type="Proteomes" id="UP000807025">
    <property type="component" value="Unassembled WGS sequence"/>
</dbReference>
<dbReference type="AlphaFoldDB" id="A0A9P6DAK3"/>
<evidence type="ECO:0000313" key="2">
    <source>
        <dbReference type="Proteomes" id="UP000807025"/>
    </source>
</evidence>
<comment type="caution">
    <text evidence="1">The sequence shown here is derived from an EMBL/GenBank/DDBJ whole genome shotgun (WGS) entry which is preliminary data.</text>
</comment>
<sequence length="115" mass="12418">MIDPSKIPIALVGSHSGTFVEALRASNFEVQQVDSVPDPKKKGTPIAVLAIAGDQHALSEGEFGQWMRSKTVLAFFAPSRAFLETIHKVTKTPIDIPSLECPKGLPLLVYTYAPS</sequence>
<dbReference type="OrthoDB" id="2873112at2759"/>